<dbReference type="GO" id="GO:0006508">
    <property type="term" value="P:proteolysis"/>
    <property type="evidence" value="ECO:0007669"/>
    <property type="project" value="UniProtKB-KW"/>
</dbReference>
<evidence type="ECO:0000259" key="6">
    <source>
        <dbReference type="SMART" id="SM01086"/>
    </source>
</evidence>
<dbReference type="Proteomes" id="UP000824118">
    <property type="component" value="Unassembled WGS sequence"/>
</dbReference>
<feature type="region of interest" description="Disordered" evidence="4">
    <location>
        <begin position="121"/>
        <end position="142"/>
    </location>
</feature>
<dbReference type="CDD" id="cd00009">
    <property type="entry name" value="AAA"/>
    <property type="match status" value="1"/>
</dbReference>
<dbReference type="PANTHER" id="PTHR11638">
    <property type="entry name" value="ATP-DEPENDENT CLP PROTEASE"/>
    <property type="match status" value="1"/>
</dbReference>
<dbReference type="AlphaFoldDB" id="A0A9D1LXZ8"/>
<dbReference type="Pfam" id="PF00004">
    <property type="entry name" value="AAA"/>
    <property type="match status" value="1"/>
</dbReference>
<organism evidence="7 8">
    <name type="scientific">Candidatus Limousia pullorum</name>
    <dbReference type="NCBI Taxonomy" id="2840860"/>
    <lineage>
        <taxon>Bacteria</taxon>
        <taxon>Bacillati</taxon>
        <taxon>Bacillota</taxon>
        <taxon>Clostridia</taxon>
        <taxon>Eubacteriales</taxon>
        <taxon>Oscillospiraceae</taxon>
        <taxon>Oscillospiraceae incertae sedis</taxon>
        <taxon>Candidatus Limousia</taxon>
    </lineage>
</organism>
<dbReference type="FunFam" id="3.40.50.300:FF:000010">
    <property type="entry name" value="Chaperone clpB 1, putative"/>
    <property type="match status" value="1"/>
</dbReference>
<dbReference type="InterPro" id="IPR027417">
    <property type="entry name" value="P-loop_NTPase"/>
</dbReference>
<keyword evidence="1" id="KW-0547">Nucleotide-binding</keyword>
<dbReference type="SMART" id="SM00382">
    <property type="entry name" value="AAA"/>
    <property type="match status" value="2"/>
</dbReference>
<dbReference type="InterPro" id="IPR003593">
    <property type="entry name" value="AAA+_ATPase"/>
</dbReference>
<gene>
    <name evidence="7" type="ORF">IAD22_04085</name>
</gene>
<evidence type="ECO:0000313" key="8">
    <source>
        <dbReference type="Proteomes" id="UP000824118"/>
    </source>
</evidence>
<keyword evidence="7" id="KW-0645">Protease</keyword>
<dbReference type="InterPro" id="IPR050130">
    <property type="entry name" value="ClpA_ClpB"/>
</dbReference>
<feature type="region of interest" description="Disordered" evidence="4">
    <location>
        <begin position="84"/>
        <end position="107"/>
    </location>
</feature>
<dbReference type="PRINTS" id="PR00300">
    <property type="entry name" value="CLPPROTEASEA"/>
</dbReference>
<dbReference type="Gene3D" id="3.40.50.300">
    <property type="entry name" value="P-loop containing nucleotide triphosphate hydrolases"/>
    <property type="match status" value="2"/>
</dbReference>
<dbReference type="Gene3D" id="1.10.8.60">
    <property type="match status" value="2"/>
</dbReference>
<reference evidence="7" key="2">
    <citation type="journal article" date="2021" name="PeerJ">
        <title>Extensive microbial diversity within the chicken gut microbiome revealed by metagenomics and culture.</title>
        <authorList>
            <person name="Gilroy R."/>
            <person name="Ravi A."/>
            <person name="Getino M."/>
            <person name="Pursley I."/>
            <person name="Horton D.L."/>
            <person name="Alikhan N.F."/>
            <person name="Baker D."/>
            <person name="Gharbi K."/>
            <person name="Hall N."/>
            <person name="Watson M."/>
            <person name="Adriaenssens E.M."/>
            <person name="Foster-Nyarko E."/>
            <person name="Jarju S."/>
            <person name="Secka A."/>
            <person name="Antonio M."/>
            <person name="Oren A."/>
            <person name="Chaudhuri R.R."/>
            <person name="La Ragione R."/>
            <person name="Hildebrand F."/>
            <person name="Pallen M.J."/>
        </authorList>
    </citation>
    <scope>NUCLEOTIDE SEQUENCE</scope>
    <source>
        <strain evidence="7">ChiGjej1B1-1684</strain>
    </source>
</reference>
<keyword evidence="2 7" id="KW-0067">ATP-binding</keyword>
<dbReference type="GO" id="GO:0005524">
    <property type="term" value="F:ATP binding"/>
    <property type="evidence" value="ECO:0007669"/>
    <property type="project" value="UniProtKB-KW"/>
</dbReference>
<keyword evidence="7" id="KW-0378">Hydrolase</keyword>
<dbReference type="Pfam" id="PF17871">
    <property type="entry name" value="AAA_lid_9"/>
    <property type="match status" value="1"/>
</dbReference>
<protein>
    <submittedName>
        <fullName evidence="7">ATP-dependent Clp protease ATP-binding subunit</fullName>
    </submittedName>
</protein>
<dbReference type="InterPro" id="IPR028299">
    <property type="entry name" value="ClpA/B_CS2"/>
</dbReference>
<evidence type="ECO:0000256" key="3">
    <source>
        <dbReference type="ARBA" id="ARBA00023186"/>
    </source>
</evidence>
<dbReference type="Pfam" id="PF10431">
    <property type="entry name" value="ClpB_D2-small"/>
    <property type="match status" value="1"/>
</dbReference>
<reference evidence="7" key="1">
    <citation type="submission" date="2020-10" db="EMBL/GenBank/DDBJ databases">
        <authorList>
            <person name="Gilroy R."/>
        </authorList>
    </citation>
    <scope>NUCLEOTIDE SEQUENCE</scope>
    <source>
        <strain evidence="7">ChiGjej1B1-1684</strain>
    </source>
</reference>
<dbReference type="Gene3D" id="4.10.860.10">
    <property type="entry name" value="UVR domain"/>
    <property type="match status" value="1"/>
</dbReference>
<comment type="caution">
    <text evidence="7">The sequence shown here is derived from an EMBL/GenBank/DDBJ whole genome shotgun (WGS) entry which is preliminary data.</text>
</comment>
<proteinExistence type="predicted"/>
<dbReference type="InterPro" id="IPR019489">
    <property type="entry name" value="Clp_ATPase_C"/>
</dbReference>
<feature type="compositionally biased region" description="Acidic residues" evidence="4">
    <location>
        <begin position="88"/>
        <end position="97"/>
    </location>
</feature>
<feature type="compositionally biased region" description="Basic residues" evidence="4">
    <location>
        <begin position="132"/>
        <end position="142"/>
    </location>
</feature>
<name>A0A9D1LXZ8_9FIRM</name>
<evidence type="ECO:0000313" key="7">
    <source>
        <dbReference type="EMBL" id="HIU50173.1"/>
    </source>
</evidence>
<feature type="domain" description="Clp ATPase C-terminal" evidence="6">
    <location>
        <begin position="685"/>
        <end position="774"/>
    </location>
</feature>
<dbReference type="InterPro" id="IPR003959">
    <property type="entry name" value="ATPase_AAA_core"/>
</dbReference>
<dbReference type="GO" id="GO:0005737">
    <property type="term" value="C:cytoplasm"/>
    <property type="evidence" value="ECO:0007669"/>
    <property type="project" value="TreeGrafter"/>
</dbReference>
<dbReference type="SUPFAM" id="SSF52540">
    <property type="entry name" value="P-loop containing nucleoside triphosphate hydrolases"/>
    <property type="match status" value="2"/>
</dbReference>
<dbReference type="EMBL" id="DVNG01000058">
    <property type="protein sequence ID" value="HIU50173.1"/>
    <property type="molecule type" value="Genomic_DNA"/>
</dbReference>
<keyword evidence="3" id="KW-0143">Chaperone</keyword>
<dbReference type="PROSITE" id="PS00871">
    <property type="entry name" value="CLPAB_2"/>
    <property type="match status" value="1"/>
</dbReference>
<evidence type="ECO:0000256" key="2">
    <source>
        <dbReference type="ARBA" id="ARBA00022840"/>
    </source>
</evidence>
<feature type="domain" description="AAA+ ATPase" evidence="5">
    <location>
        <begin position="183"/>
        <end position="327"/>
    </location>
</feature>
<dbReference type="GO" id="GO:0008233">
    <property type="term" value="F:peptidase activity"/>
    <property type="evidence" value="ECO:0007669"/>
    <property type="project" value="UniProtKB-KW"/>
</dbReference>
<dbReference type="SMART" id="SM01086">
    <property type="entry name" value="ClpB_D2-small"/>
    <property type="match status" value="1"/>
</dbReference>
<dbReference type="CDD" id="cd19499">
    <property type="entry name" value="RecA-like_ClpB_Hsp104-like"/>
    <property type="match status" value="1"/>
</dbReference>
<evidence type="ECO:0000256" key="4">
    <source>
        <dbReference type="SAM" id="MobiDB-lite"/>
    </source>
</evidence>
<dbReference type="GO" id="GO:0034605">
    <property type="term" value="P:cellular response to heat"/>
    <property type="evidence" value="ECO:0007669"/>
    <property type="project" value="TreeGrafter"/>
</dbReference>
<dbReference type="Pfam" id="PF07724">
    <property type="entry name" value="AAA_2"/>
    <property type="match status" value="1"/>
</dbReference>
<feature type="domain" description="AAA+ ATPase" evidence="5">
    <location>
        <begin position="514"/>
        <end position="686"/>
    </location>
</feature>
<evidence type="ECO:0000259" key="5">
    <source>
        <dbReference type="SMART" id="SM00382"/>
    </source>
</evidence>
<sequence>MLCAKCGKRPAVVFVSDNRPNGETKGYCLTCAKEMGIKPVNDLIKQMGISDEDLEAVQNQMSGFMHELAENGDISEMMESMGLAAPDDTQDGSEDNDGDKGFSPGGAPTFPAFLQNMFGGAKTGEEKTEKNQKKKGDKKQKNRKHINLYCEDLTQKAREGRIDNIIGRDKEIERVIQILCRRTKNNPCLIGEPGVGKTAIAEGLALRIANGQVPHKLANKEIQLLDLTALIAGTQFRGQFESRIKGLTQEVKEAGNIILFIDEVHNLVGTGDSEGTMNAANILKPSLSRGEIQVIGATTFNEYRKYIEKDSALERRFQPVKVAEPTVAETIEVLTGVKGYYENHHHVTVEDDIVRKAVVFSERYISDRFLPDKAIDLLDEACSCASLRNKEAEEYEKLNDEKAMLIYNKEEISSAEEIDYEKLATVTSELARVDEQLNGIDKEKLVNKVTEEDLAKVIELWTGIPSTRIRENELSKLMDLEDKLKSKIIGQDEAVNALSAAIRRSRVQISPRRRPASFIFVGPTGVGKTELVKVVAKELFDAPETLIRLDMSEFMEKHSVSKIIGSPPGYVGYDEAGQVTEKVRRRPYSVLLFDEIEKAHPDVLNILLQILDEGRLTDAQGRTVNFENTVIIMTSNAGSEKRESAIGFGKTQQEASKEKAMKALSEFLRPEFIARVDEIIVFRPLEQDDYIKIAALMLNEYVDTLKEKNIRFTFDDEACKYIAEKGANGVSGARDLRNIIRREAEDKITRAIIEAGNDGICGIHLSSDGKELLLQVI</sequence>
<dbReference type="InterPro" id="IPR041546">
    <property type="entry name" value="ClpA/ClpB_AAA_lid"/>
</dbReference>
<evidence type="ECO:0000256" key="1">
    <source>
        <dbReference type="ARBA" id="ARBA00022741"/>
    </source>
</evidence>
<dbReference type="FunFam" id="3.40.50.300:FF:000025">
    <property type="entry name" value="ATP-dependent Clp protease subunit"/>
    <property type="match status" value="1"/>
</dbReference>
<dbReference type="GO" id="GO:0016887">
    <property type="term" value="F:ATP hydrolysis activity"/>
    <property type="evidence" value="ECO:0007669"/>
    <property type="project" value="InterPro"/>
</dbReference>
<accession>A0A9D1LXZ8</accession>
<dbReference type="PANTHER" id="PTHR11638:SF175">
    <property type="entry name" value="ATP-DEPENDENT CLP PROTEASE, ATP-BINDING SUBUNIT CLPC"/>
    <property type="match status" value="1"/>
</dbReference>
<dbReference type="InterPro" id="IPR001270">
    <property type="entry name" value="ClpA/B"/>
</dbReference>